<evidence type="ECO:0000256" key="1">
    <source>
        <dbReference type="SAM" id="SignalP"/>
    </source>
</evidence>
<proteinExistence type="predicted"/>
<protein>
    <recommendedName>
        <fullName evidence="4">Secreted protein</fullName>
    </recommendedName>
</protein>
<organism evidence="2 3">
    <name type="scientific">Candidatus Thiomargarita nelsonii</name>
    <dbReference type="NCBI Taxonomy" id="1003181"/>
    <lineage>
        <taxon>Bacteria</taxon>
        <taxon>Pseudomonadati</taxon>
        <taxon>Pseudomonadota</taxon>
        <taxon>Gammaproteobacteria</taxon>
        <taxon>Thiotrichales</taxon>
        <taxon>Thiotrichaceae</taxon>
        <taxon>Thiomargarita</taxon>
    </lineage>
</organism>
<gene>
    <name evidence="2" type="ORF">PN36_09450</name>
</gene>
<keyword evidence="1" id="KW-0732">Signal</keyword>
<dbReference type="AlphaFoldDB" id="A0A0A6P3P7"/>
<dbReference type="EMBL" id="JSZA02000028">
    <property type="protein sequence ID" value="KHD05388.1"/>
    <property type="molecule type" value="Genomic_DNA"/>
</dbReference>
<evidence type="ECO:0008006" key="4">
    <source>
        <dbReference type="Google" id="ProtNLM"/>
    </source>
</evidence>
<keyword evidence="3" id="KW-1185">Reference proteome</keyword>
<feature type="chain" id="PRO_5002020660" description="Secreted protein" evidence="1">
    <location>
        <begin position="25"/>
        <end position="91"/>
    </location>
</feature>
<name>A0A0A6P3P7_9GAMM</name>
<comment type="caution">
    <text evidence="2">The sequence shown here is derived from an EMBL/GenBank/DDBJ whole genome shotgun (WGS) entry which is preliminary data.</text>
</comment>
<reference evidence="2 3" key="1">
    <citation type="journal article" date="2016" name="Front. Microbiol.">
        <title>Single-Cell (Meta-)Genomics of a Dimorphic Candidatus Thiomargarita nelsonii Reveals Genomic Plasticity.</title>
        <authorList>
            <person name="Flood B.E."/>
            <person name="Fliss P."/>
            <person name="Jones D.S."/>
            <person name="Dick G.J."/>
            <person name="Jain S."/>
            <person name="Kaster A.K."/>
            <person name="Winkel M."/>
            <person name="Mussmann M."/>
            <person name="Bailey J."/>
        </authorList>
    </citation>
    <scope>NUCLEOTIDE SEQUENCE [LARGE SCALE GENOMIC DNA]</scope>
    <source>
        <strain evidence="2">Hydrate Ridge</strain>
    </source>
</reference>
<feature type="signal peptide" evidence="1">
    <location>
        <begin position="1"/>
        <end position="24"/>
    </location>
</feature>
<sequence>MNYLKLWASLVIFFLLSLSGKAFADLTDLGEIVADLSEPLVTTVPSTINKASVVDNGDYYILNTGKKASFLRLENTYLLVSDSKITSPAAL</sequence>
<evidence type="ECO:0000313" key="2">
    <source>
        <dbReference type="EMBL" id="KHD05388.1"/>
    </source>
</evidence>
<evidence type="ECO:0000313" key="3">
    <source>
        <dbReference type="Proteomes" id="UP000030428"/>
    </source>
</evidence>
<accession>A0A0A6P3P7</accession>
<dbReference type="Proteomes" id="UP000030428">
    <property type="component" value="Unassembled WGS sequence"/>
</dbReference>